<dbReference type="SMART" id="SM01250">
    <property type="entry name" value="KAT11"/>
    <property type="match status" value="1"/>
</dbReference>
<protein>
    <recommendedName>
        <fullName evidence="2">histone acetyltransferase</fullName>
        <ecNumber evidence="2">2.3.1.48</ecNumber>
    </recommendedName>
</protein>
<evidence type="ECO:0000256" key="3">
    <source>
        <dbReference type="ARBA" id="ARBA00022679"/>
    </source>
</evidence>
<dbReference type="OrthoDB" id="899at2759"/>
<sequence length="779" mass="87891">MRRSAAPGSEGPANKKRRPVKKQNSLEELFNKALSSIESKARGNDAFATLEARIRDLKTQYLSTPFDATPRNCIGLKKKMFSTEGVTDDMKKIIEEVRVGVDDLVEEMVKSAGHCCSIEKKHALHNLQCAADAECRIIPGELYRILLDENKEESTDFYCLKKLDGNILSHYDRYKKRHRHAEFSDKVGKTEYQPSDVEEWLECIKCRTHHHATCTKYHPAKDGKQFICSRCDSSKITICRAEELETTKATEFFERELSDAFPELKILCRILSAVQKYGDHFQKNQETEFPNLGKLPPVPYIKKTYGFFVERDGVDVLFFTLVTHEYKNVASRKNNTIHLEYLDSVKYVDGQFCAKVHISVFQTLCSYARDAGFESIHFWACPPYENDDYVLNAHPQPARKATFKELFGWYDKAAVCEAVEQVIRGYYKKTNDETINELLDAVCYENYLITAELEQTLGKHEALSDEEKMKKLEYLLQKKYRANMYSIKLKKADQGEVQDYPEILFPGSFALSDTFVAKQRAHKLEFHTIQSAKYATQIIIFSVKWERRIGELQKLIEPIAESPPSTQATIPNSASLPAMVQVLNPMNSSPAIPTSLEAAAIPQNALPQVVPQKALPQVPPELAQVGNPNVVQMNAPPPQPSATLQLQTGLPPLPPAAAAVLKQIRWQMLQSFYSYTSALTNAPAPQPALPQTPHRAAAALQEPIRLQLAQDYYRLGLELMNAHAPTHQPQIPPALNRVHLQQVWNPNQLALSDPILPQRPTSATVATPPPTPPAVPQLQ</sequence>
<dbReference type="AlphaFoldDB" id="G0MWI5"/>
<dbReference type="InParanoid" id="G0MWI5"/>
<evidence type="ECO:0000313" key="11">
    <source>
        <dbReference type="EMBL" id="EGT45993.1"/>
    </source>
</evidence>
<evidence type="ECO:0000313" key="12">
    <source>
        <dbReference type="Proteomes" id="UP000008068"/>
    </source>
</evidence>
<dbReference type="GO" id="GO:0004402">
    <property type="term" value="F:histone acetyltransferase activity"/>
    <property type="evidence" value="ECO:0007669"/>
    <property type="project" value="InterPro"/>
</dbReference>
<dbReference type="Pfam" id="PF08214">
    <property type="entry name" value="HAT_KAT11"/>
    <property type="match status" value="1"/>
</dbReference>
<dbReference type="PANTHER" id="PTHR13808:SF1">
    <property type="entry name" value="HISTONE ACETYLTRANSFERASE"/>
    <property type="match status" value="1"/>
</dbReference>
<keyword evidence="3" id="KW-0808">Transferase</keyword>
<dbReference type="InterPro" id="IPR013178">
    <property type="entry name" value="Histone_AcTrfase_Rtt109/CBP"/>
</dbReference>
<dbReference type="GO" id="GO:0003713">
    <property type="term" value="F:transcription coactivator activity"/>
    <property type="evidence" value="ECO:0007669"/>
    <property type="project" value="TreeGrafter"/>
</dbReference>
<dbReference type="PANTHER" id="PTHR13808">
    <property type="entry name" value="CBP/P300-RELATED"/>
    <property type="match status" value="1"/>
</dbReference>
<comment type="subcellular location">
    <subcellularLocation>
        <location evidence="1">Nucleus</location>
    </subcellularLocation>
</comment>
<feature type="compositionally biased region" description="Pro residues" evidence="9">
    <location>
        <begin position="767"/>
        <end position="779"/>
    </location>
</feature>
<keyword evidence="7" id="KW-0539">Nucleus</keyword>
<dbReference type="EC" id="2.3.1.48" evidence="2"/>
<dbReference type="GO" id="GO:0031490">
    <property type="term" value="F:chromatin DNA binding"/>
    <property type="evidence" value="ECO:0007669"/>
    <property type="project" value="TreeGrafter"/>
</dbReference>
<dbReference type="GO" id="GO:0005634">
    <property type="term" value="C:nucleus"/>
    <property type="evidence" value="ECO:0007669"/>
    <property type="project" value="UniProtKB-SubCell"/>
</dbReference>
<evidence type="ECO:0000256" key="4">
    <source>
        <dbReference type="ARBA" id="ARBA00022853"/>
    </source>
</evidence>
<reference evidence="12" key="1">
    <citation type="submission" date="2011-07" db="EMBL/GenBank/DDBJ databases">
        <authorList>
            <consortium name="Caenorhabditis brenneri Sequencing and Analysis Consortium"/>
            <person name="Wilson R.K."/>
        </authorList>
    </citation>
    <scope>NUCLEOTIDE SEQUENCE [LARGE SCALE GENOMIC DNA]</scope>
    <source>
        <strain evidence="12">PB2801</strain>
    </source>
</reference>
<feature type="domain" description="CBP/p300-type HAT" evidence="10">
    <location>
        <begin position="238"/>
        <end position="548"/>
    </location>
</feature>
<dbReference type="InterPro" id="IPR031162">
    <property type="entry name" value="CBP_P300_HAT"/>
</dbReference>
<dbReference type="PROSITE" id="PS51727">
    <property type="entry name" value="CBP_P300_HAT"/>
    <property type="match status" value="1"/>
</dbReference>
<dbReference type="STRING" id="135651.G0MWI5"/>
<dbReference type="GO" id="GO:0000123">
    <property type="term" value="C:histone acetyltransferase complex"/>
    <property type="evidence" value="ECO:0007669"/>
    <property type="project" value="TreeGrafter"/>
</dbReference>
<keyword evidence="12" id="KW-1185">Reference proteome</keyword>
<dbReference type="Proteomes" id="UP000008068">
    <property type="component" value="Unassembled WGS sequence"/>
</dbReference>
<dbReference type="GO" id="GO:0005667">
    <property type="term" value="C:transcription regulator complex"/>
    <property type="evidence" value="ECO:0007669"/>
    <property type="project" value="TreeGrafter"/>
</dbReference>
<evidence type="ECO:0000256" key="5">
    <source>
        <dbReference type="ARBA" id="ARBA00023015"/>
    </source>
</evidence>
<feature type="region of interest" description="Disordered" evidence="9">
    <location>
        <begin position="1"/>
        <end position="25"/>
    </location>
</feature>
<organism evidence="12">
    <name type="scientific">Caenorhabditis brenneri</name>
    <name type="common">Nematode worm</name>
    <dbReference type="NCBI Taxonomy" id="135651"/>
    <lineage>
        <taxon>Eukaryota</taxon>
        <taxon>Metazoa</taxon>
        <taxon>Ecdysozoa</taxon>
        <taxon>Nematoda</taxon>
        <taxon>Chromadorea</taxon>
        <taxon>Rhabditida</taxon>
        <taxon>Rhabditina</taxon>
        <taxon>Rhabditomorpha</taxon>
        <taxon>Rhabditoidea</taxon>
        <taxon>Rhabditidae</taxon>
        <taxon>Peloderinae</taxon>
        <taxon>Caenorhabditis</taxon>
    </lineage>
</organism>
<evidence type="ECO:0000256" key="6">
    <source>
        <dbReference type="ARBA" id="ARBA00023163"/>
    </source>
</evidence>
<evidence type="ECO:0000256" key="1">
    <source>
        <dbReference type="ARBA" id="ARBA00004123"/>
    </source>
</evidence>
<accession>G0MWI5</accession>
<evidence type="ECO:0000256" key="2">
    <source>
        <dbReference type="ARBA" id="ARBA00013184"/>
    </source>
</evidence>
<comment type="catalytic activity">
    <reaction evidence="8">
        <text>L-lysyl-[protein] + acetyl-CoA = N(6)-acetyl-L-lysyl-[protein] + CoA + H(+)</text>
        <dbReference type="Rhea" id="RHEA:45948"/>
        <dbReference type="Rhea" id="RHEA-COMP:9752"/>
        <dbReference type="Rhea" id="RHEA-COMP:10731"/>
        <dbReference type="ChEBI" id="CHEBI:15378"/>
        <dbReference type="ChEBI" id="CHEBI:29969"/>
        <dbReference type="ChEBI" id="CHEBI:57287"/>
        <dbReference type="ChEBI" id="CHEBI:57288"/>
        <dbReference type="ChEBI" id="CHEBI:61930"/>
        <dbReference type="EC" id="2.3.1.48"/>
    </reaction>
</comment>
<evidence type="ECO:0000259" key="10">
    <source>
        <dbReference type="PROSITE" id="PS51727"/>
    </source>
</evidence>
<feature type="region of interest" description="Disordered" evidence="9">
    <location>
        <begin position="752"/>
        <end position="779"/>
    </location>
</feature>
<evidence type="ECO:0000256" key="9">
    <source>
        <dbReference type="SAM" id="MobiDB-lite"/>
    </source>
</evidence>
<gene>
    <name evidence="11" type="ORF">CAEBREN_20298</name>
</gene>
<evidence type="ECO:0000256" key="7">
    <source>
        <dbReference type="ARBA" id="ARBA00023242"/>
    </source>
</evidence>
<dbReference type="CDD" id="cd15489">
    <property type="entry name" value="PHD_SF"/>
    <property type="match status" value="1"/>
</dbReference>
<name>G0MWI5_CAEBE</name>
<dbReference type="GO" id="GO:0045944">
    <property type="term" value="P:positive regulation of transcription by RNA polymerase II"/>
    <property type="evidence" value="ECO:0007669"/>
    <property type="project" value="TreeGrafter"/>
</dbReference>
<dbReference type="HOGENOM" id="CLU_020143_0_0_1"/>
<dbReference type="EMBL" id="GL379816">
    <property type="protein sequence ID" value="EGT45993.1"/>
    <property type="molecule type" value="Genomic_DNA"/>
</dbReference>
<keyword evidence="5" id="KW-0805">Transcription regulation</keyword>
<evidence type="ECO:0000256" key="8">
    <source>
        <dbReference type="ARBA" id="ARBA00048017"/>
    </source>
</evidence>
<keyword evidence="6" id="KW-0804">Transcription</keyword>
<dbReference type="eggNOG" id="KOG1778">
    <property type="taxonomic scope" value="Eukaryota"/>
</dbReference>
<keyword evidence="4" id="KW-0156">Chromatin regulator</keyword>
<proteinExistence type="predicted"/>